<dbReference type="KEGG" id="ein:Eint_081990"/>
<protein>
    <submittedName>
        <fullName evidence="1">Uncharacterized protein</fullName>
    </submittedName>
</protein>
<accession>E0S8C3</accession>
<dbReference type="OrthoDB" id="2193106at2759"/>
<evidence type="ECO:0000313" key="1">
    <source>
        <dbReference type="EMBL" id="ADM12129.1"/>
    </source>
</evidence>
<keyword evidence="2" id="KW-1185">Reference proteome</keyword>
<dbReference type="Proteomes" id="UP000002313">
    <property type="component" value="Chromosome VIII"/>
</dbReference>
<evidence type="ECO:0000313" key="2">
    <source>
        <dbReference type="Proteomes" id="UP000002313"/>
    </source>
</evidence>
<gene>
    <name evidence="1" type="ORF">Eint_081990</name>
</gene>
<dbReference type="EMBL" id="CP001949">
    <property type="protein sequence ID" value="ADM12129.1"/>
    <property type="molecule type" value="Genomic_DNA"/>
</dbReference>
<dbReference type="HOGENOM" id="CLU_172741_0_0_1"/>
<reference evidence="1 2" key="2">
    <citation type="journal article" date="2012" name="Proc. Natl. Acad. Sci. U.S.A.">
        <title>Gain and loss of multiple functionally related, horizontally transferred genes in the reduced genomes of two microsporidian parasites.</title>
        <authorList>
            <person name="Pombert J.-F."/>
            <person name="Selman M."/>
            <person name="Burki F."/>
            <person name="Bardell F.T."/>
            <person name="Farinelli L."/>
            <person name="Solter L.F."/>
            <person name="Whitman D.W."/>
            <person name="Weiss L.M."/>
            <person name="Corradi N."/>
            <person name="Keeling P.J."/>
        </authorList>
    </citation>
    <scope>NUCLEOTIDE SEQUENCE [LARGE SCALE GENOMIC DNA]</scope>
    <source>
        <strain evidence="1 2">ATCC 50506</strain>
    </source>
</reference>
<proteinExistence type="predicted"/>
<dbReference type="RefSeq" id="XP_003073489.1">
    <property type="nucleotide sequence ID" value="XM_003073443.1"/>
</dbReference>
<sequence>MEEEVVYFNNGRKEFNKIADENPGYKRIYLNIKNKERITEITLSKERGDILYILSSIEKKKYTDYFKRKAKNEVVSAAKGKKEDKDQPPKRTKQTTLFDFIKK</sequence>
<dbReference type="GeneID" id="9698319"/>
<name>E0S8C3_ENCIT</name>
<reference evidence="1 2" key="1">
    <citation type="journal article" date="2010" name="Nat. Commun.">
        <title>The complete sequence of the smallest known nuclear genome from the microsporidian Encephalitozoon intestinalis.</title>
        <authorList>
            <person name="Corradi N."/>
            <person name="Pombert J.-F."/>
            <person name="Farinelli L."/>
            <person name="Didier E.S."/>
            <person name="Keeling P.J."/>
        </authorList>
    </citation>
    <scope>NUCLEOTIDE SEQUENCE [LARGE SCALE GENOMIC DNA]</scope>
    <source>
        <strain evidence="1 2">ATCC 50506</strain>
    </source>
</reference>
<dbReference type="AlphaFoldDB" id="E0S8C3"/>
<dbReference type="VEuPathDB" id="MicrosporidiaDB:Eint_081990"/>
<organism evidence="1 2">
    <name type="scientific">Encephalitozoon intestinalis (strain ATCC 50506)</name>
    <name type="common">Microsporidian parasite</name>
    <name type="synonym">Septata intestinalis</name>
    <dbReference type="NCBI Taxonomy" id="876142"/>
    <lineage>
        <taxon>Eukaryota</taxon>
        <taxon>Fungi</taxon>
        <taxon>Fungi incertae sedis</taxon>
        <taxon>Microsporidia</taxon>
        <taxon>Unikaryonidae</taxon>
        <taxon>Encephalitozoon</taxon>
    </lineage>
</organism>